<keyword evidence="7" id="KW-1185">Reference proteome</keyword>
<feature type="chain" id="PRO_5022100225" description="Hydrolase" evidence="2">
    <location>
        <begin position="26"/>
        <end position="532"/>
    </location>
</feature>
<gene>
    <name evidence="6" type="ORF">ADA01nite_27650</name>
</gene>
<feature type="domain" description="DUF3887" evidence="4">
    <location>
        <begin position="118"/>
        <end position="210"/>
    </location>
</feature>
<evidence type="ECO:0000259" key="3">
    <source>
        <dbReference type="Pfam" id="PF07833"/>
    </source>
</evidence>
<dbReference type="AlphaFoldDB" id="A0A511V8P9"/>
<dbReference type="InterPro" id="IPR012854">
    <property type="entry name" value="Cu_amine_oxidase-like_N"/>
</dbReference>
<dbReference type="PANTHER" id="PTHR43265">
    <property type="entry name" value="ESTERASE ESTD"/>
    <property type="match status" value="1"/>
</dbReference>
<feature type="signal peptide" evidence="2">
    <location>
        <begin position="1"/>
        <end position="25"/>
    </location>
</feature>
<keyword evidence="1" id="KW-0378">Hydrolase</keyword>
<dbReference type="Proteomes" id="UP000321157">
    <property type="component" value="Unassembled WGS sequence"/>
</dbReference>
<dbReference type="GO" id="GO:0004252">
    <property type="term" value="F:serine-type endopeptidase activity"/>
    <property type="evidence" value="ECO:0007669"/>
    <property type="project" value="InterPro"/>
</dbReference>
<dbReference type="PROSITE" id="PS00708">
    <property type="entry name" value="PRO_ENDOPEP_SER"/>
    <property type="match status" value="1"/>
</dbReference>
<evidence type="ECO:0000313" key="7">
    <source>
        <dbReference type="Proteomes" id="UP000321157"/>
    </source>
</evidence>
<evidence type="ECO:0000313" key="6">
    <source>
        <dbReference type="EMBL" id="GEN35305.1"/>
    </source>
</evidence>
<dbReference type="PANTHER" id="PTHR43265:SF1">
    <property type="entry name" value="ESTERASE ESTD"/>
    <property type="match status" value="1"/>
</dbReference>
<evidence type="ECO:0000259" key="5">
    <source>
        <dbReference type="Pfam" id="PF20434"/>
    </source>
</evidence>
<dbReference type="SUPFAM" id="SSF55383">
    <property type="entry name" value="Copper amine oxidase, domain N"/>
    <property type="match status" value="1"/>
</dbReference>
<sequence>MNSLKKKVLAASLTAALSIPSLASASGPPQESLAPLRTIVQETGAAIAWNPKTHTATVTLGDVTIVVTQNSDQITVNGEALSLPRKAEMIGGKLMVHPSLLLEKLTAKKVEKESLKTADAFIEAIEKGQFDKAVRNFSPALLKVVDEKRMEGYWTALPQQMQAGALKHIGDAKLKSKNAVHTSVEIPLVFEKATVPLTVSLNRQGQIDDFSVLFLPPAQKIAEEPTYSKPDTFTEKEVIIGEGTFALPGTLTMPKGEGPFPAVILVQGSGPLDQDETAFALKPFRDLAHGLASQNIAVLRYNKRTFEHAAKTMFDPAHTVDKETTEDALHAVDLLAKTANIDTNQIYVLGHSQGGLMLPQILSKGADKPIAGGILLAGPARTLPDIMLDQFEYLASIGQLPKDHLELMKKQIELLKDPNFSGKNPPKEFTFGQPMFWDSIRNIKAADMAKEQTKPLLILQGERDYQVPAKTEFTLWKETLAHRDNVAYKLYPKLNHFFTEGEGQISNPEEYFNPANVPSYVIDDIAAWIHAR</sequence>
<dbReference type="InterPro" id="IPR036582">
    <property type="entry name" value="Mao_N_sf"/>
</dbReference>
<keyword evidence="2" id="KW-0732">Signal</keyword>
<dbReference type="SUPFAM" id="SSF53474">
    <property type="entry name" value="alpha/beta-Hydrolases"/>
    <property type="match status" value="1"/>
</dbReference>
<dbReference type="InterPro" id="IPR053145">
    <property type="entry name" value="AB_hydrolase_Est10"/>
</dbReference>
<dbReference type="GO" id="GO:0052689">
    <property type="term" value="F:carboxylic ester hydrolase activity"/>
    <property type="evidence" value="ECO:0007669"/>
    <property type="project" value="TreeGrafter"/>
</dbReference>
<evidence type="ECO:0000259" key="4">
    <source>
        <dbReference type="Pfam" id="PF13026"/>
    </source>
</evidence>
<dbReference type="InterPro" id="IPR029058">
    <property type="entry name" value="AB_hydrolase_fold"/>
</dbReference>
<dbReference type="InterPro" id="IPR049492">
    <property type="entry name" value="BD-FAE-like_dom"/>
</dbReference>
<reference evidence="6 7" key="1">
    <citation type="submission" date="2019-07" db="EMBL/GenBank/DDBJ databases">
        <title>Whole genome shotgun sequence of Aneurinibacillus danicus NBRC 102444.</title>
        <authorList>
            <person name="Hosoyama A."/>
            <person name="Uohara A."/>
            <person name="Ohji S."/>
            <person name="Ichikawa N."/>
        </authorList>
    </citation>
    <scope>NUCLEOTIDE SEQUENCE [LARGE SCALE GENOMIC DNA]</scope>
    <source>
        <strain evidence="6 7">NBRC 102444</strain>
    </source>
</reference>
<organism evidence="6 7">
    <name type="scientific">Aneurinibacillus danicus</name>
    <dbReference type="NCBI Taxonomy" id="267746"/>
    <lineage>
        <taxon>Bacteria</taxon>
        <taxon>Bacillati</taxon>
        <taxon>Bacillota</taxon>
        <taxon>Bacilli</taxon>
        <taxon>Bacillales</taxon>
        <taxon>Paenibacillaceae</taxon>
        <taxon>Aneurinibacillus group</taxon>
        <taxon>Aneurinibacillus</taxon>
    </lineage>
</organism>
<dbReference type="Gene3D" id="3.10.450.590">
    <property type="match status" value="1"/>
</dbReference>
<name>A0A511V8P9_9BACL</name>
<comment type="caution">
    <text evidence="6">The sequence shown here is derived from an EMBL/GenBank/DDBJ whole genome shotgun (WGS) entry which is preliminary data.</text>
</comment>
<evidence type="ECO:0000256" key="1">
    <source>
        <dbReference type="ARBA" id="ARBA00022801"/>
    </source>
</evidence>
<evidence type="ECO:0000256" key="2">
    <source>
        <dbReference type="SAM" id="SignalP"/>
    </source>
</evidence>
<protein>
    <recommendedName>
        <fullName evidence="8">Hydrolase</fullName>
    </recommendedName>
</protein>
<dbReference type="OrthoDB" id="9809549at2"/>
<dbReference type="InterPro" id="IPR024981">
    <property type="entry name" value="DUF3887"/>
</dbReference>
<dbReference type="Pfam" id="PF07833">
    <property type="entry name" value="Cu_amine_oxidN1"/>
    <property type="match status" value="1"/>
</dbReference>
<dbReference type="GO" id="GO:0006508">
    <property type="term" value="P:proteolysis"/>
    <property type="evidence" value="ECO:0007669"/>
    <property type="project" value="InterPro"/>
</dbReference>
<dbReference type="Pfam" id="PF13026">
    <property type="entry name" value="DUF3887"/>
    <property type="match status" value="1"/>
</dbReference>
<accession>A0A511V8P9</accession>
<dbReference type="EMBL" id="BJXX01000125">
    <property type="protein sequence ID" value="GEN35305.1"/>
    <property type="molecule type" value="Genomic_DNA"/>
</dbReference>
<feature type="domain" description="BD-FAE-like" evidence="5">
    <location>
        <begin position="255"/>
        <end position="471"/>
    </location>
</feature>
<dbReference type="Gene3D" id="3.30.457.10">
    <property type="entry name" value="Copper amine oxidase-like, N-terminal domain"/>
    <property type="match status" value="1"/>
</dbReference>
<dbReference type="RefSeq" id="WP_146810801.1">
    <property type="nucleotide sequence ID" value="NZ_BJXX01000125.1"/>
</dbReference>
<dbReference type="Gene3D" id="3.40.50.1820">
    <property type="entry name" value="alpha/beta hydrolase"/>
    <property type="match status" value="1"/>
</dbReference>
<dbReference type="Pfam" id="PF20434">
    <property type="entry name" value="BD-FAE"/>
    <property type="match status" value="1"/>
</dbReference>
<evidence type="ECO:0008006" key="8">
    <source>
        <dbReference type="Google" id="ProtNLM"/>
    </source>
</evidence>
<proteinExistence type="predicted"/>
<feature type="domain" description="Copper amine oxidase-like N-terminal" evidence="3">
    <location>
        <begin position="32"/>
        <end position="108"/>
    </location>
</feature>
<dbReference type="InterPro" id="IPR002471">
    <property type="entry name" value="Pept_S9_AS"/>
</dbReference>